<evidence type="ECO:0000313" key="2">
    <source>
        <dbReference type="Proteomes" id="UP000198828"/>
    </source>
</evidence>
<protein>
    <submittedName>
        <fullName evidence="1">Uncharacterized protein</fullName>
    </submittedName>
</protein>
<gene>
    <name evidence="1" type="ORF">SAMN05660923_01648</name>
</gene>
<name>A0A1H2YKR8_9FIRM</name>
<sequence>MVEDINYIKSQIEKLIANFTEEEKEQLIISYIEYKEKSN</sequence>
<reference evidence="1 2" key="1">
    <citation type="submission" date="2016-10" db="EMBL/GenBank/DDBJ databases">
        <authorList>
            <person name="de Groot N.N."/>
        </authorList>
    </citation>
    <scope>NUCLEOTIDE SEQUENCE [LARGE SCALE GENOMIC DNA]</scope>
    <source>
        <strain evidence="1 2">DSM 23310</strain>
    </source>
</reference>
<accession>A0A1H2YKR8</accession>
<organism evidence="1 2">
    <name type="scientific">Tepidimicrobium xylanilyticum</name>
    <dbReference type="NCBI Taxonomy" id="1123352"/>
    <lineage>
        <taxon>Bacteria</taxon>
        <taxon>Bacillati</taxon>
        <taxon>Bacillota</taxon>
        <taxon>Tissierellia</taxon>
        <taxon>Tissierellales</taxon>
        <taxon>Tepidimicrobiaceae</taxon>
        <taxon>Tepidimicrobium</taxon>
    </lineage>
</organism>
<keyword evidence="2" id="KW-1185">Reference proteome</keyword>
<evidence type="ECO:0000313" key="1">
    <source>
        <dbReference type="EMBL" id="SDX05670.1"/>
    </source>
</evidence>
<proteinExistence type="predicted"/>
<dbReference type="Proteomes" id="UP000198828">
    <property type="component" value="Unassembled WGS sequence"/>
</dbReference>
<dbReference type="EMBL" id="FNNG01000006">
    <property type="protein sequence ID" value="SDX05670.1"/>
    <property type="molecule type" value="Genomic_DNA"/>
</dbReference>
<dbReference type="AlphaFoldDB" id="A0A1H2YKR8"/>